<keyword evidence="4" id="KW-1185">Reference proteome</keyword>
<comment type="caution">
    <text evidence="3">The sequence shown here is derived from an EMBL/GenBank/DDBJ whole genome shotgun (WGS) entry which is preliminary data.</text>
</comment>
<proteinExistence type="predicted"/>
<reference evidence="3" key="1">
    <citation type="submission" date="2018-03" db="EMBL/GenBank/DDBJ databases">
        <authorList>
            <person name="Guldener U."/>
        </authorList>
    </citation>
    <scope>NUCLEOTIDE SEQUENCE</scope>
</reference>
<evidence type="ECO:0000313" key="3">
    <source>
        <dbReference type="EMBL" id="SPN98337.1"/>
    </source>
</evidence>
<protein>
    <recommendedName>
        <fullName evidence="2">DUF2423 domain-containing protein</fullName>
    </recommendedName>
</protein>
<feature type="domain" description="DUF2423" evidence="2">
    <location>
        <begin position="1"/>
        <end position="44"/>
    </location>
</feature>
<organism evidence="3 4">
    <name type="scientific">Cephalotrichum gorgonifer</name>
    <dbReference type="NCBI Taxonomy" id="2041049"/>
    <lineage>
        <taxon>Eukaryota</taxon>
        <taxon>Fungi</taxon>
        <taxon>Dikarya</taxon>
        <taxon>Ascomycota</taxon>
        <taxon>Pezizomycotina</taxon>
        <taxon>Sordariomycetes</taxon>
        <taxon>Hypocreomycetidae</taxon>
        <taxon>Microascales</taxon>
        <taxon>Microascaceae</taxon>
        <taxon>Cephalotrichum</taxon>
    </lineage>
</organism>
<evidence type="ECO:0000256" key="1">
    <source>
        <dbReference type="SAM" id="MobiDB-lite"/>
    </source>
</evidence>
<dbReference type="GO" id="GO:0030687">
    <property type="term" value="C:preribosome, large subunit precursor"/>
    <property type="evidence" value="ECO:0007669"/>
    <property type="project" value="TreeGrafter"/>
</dbReference>
<dbReference type="Proteomes" id="UP001187682">
    <property type="component" value="Unassembled WGS sequence"/>
</dbReference>
<sequence length="122" mass="13661">MARGLRSNARKANNRKLKANVFGPVEDARAERLSAKLMEVANQPKPIVDAEMKTDDLASDDGVDSPKQAEESEAMDVDSAQKTLSATQRALKKNLERRRKTKSRIVFTKYKDMKKRKGKGKA</sequence>
<dbReference type="Pfam" id="PF10338">
    <property type="entry name" value="YBL028C_N"/>
    <property type="match status" value="1"/>
</dbReference>
<dbReference type="PANTHER" id="PTHR28219:SF1">
    <property type="entry name" value="UPF0642 PROTEIN YBL028C"/>
    <property type="match status" value="1"/>
</dbReference>
<evidence type="ECO:0000313" key="4">
    <source>
        <dbReference type="Proteomes" id="UP001187682"/>
    </source>
</evidence>
<feature type="compositionally biased region" description="Basic residues" evidence="1">
    <location>
        <begin position="112"/>
        <end position="122"/>
    </location>
</feature>
<dbReference type="EMBL" id="ONZQ02000002">
    <property type="protein sequence ID" value="SPN98337.1"/>
    <property type="molecule type" value="Genomic_DNA"/>
</dbReference>
<dbReference type="PANTHER" id="PTHR28219">
    <property type="entry name" value="UPF0642 PROTEIN YBL028C"/>
    <property type="match status" value="1"/>
</dbReference>
<gene>
    <name evidence="3" type="ORF">DNG_01384</name>
</gene>
<dbReference type="AlphaFoldDB" id="A0AAE8MQW2"/>
<accession>A0AAE8MQW2</accession>
<dbReference type="InterPro" id="IPR019434">
    <property type="entry name" value="DUF2423"/>
</dbReference>
<name>A0AAE8MQW2_9PEZI</name>
<evidence type="ECO:0000259" key="2">
    <source>
        <dbReference type="Pfam" id="PF10338"/>
    </source>
</evidence>
<feature type="compositionally biased region" description="Basic residues" evidence="1">
    <location>
        <begin position="90"/>
        <end position="103"/>
    </location>
</feature>
<feature type="region of interest" description="Disordered" evidence="1">
    <location>
        <begin position="44"/>
        <end position="122"/>
    </location>
</feature>